<sequence length="86" mass="9234">MTGRQLISKQIPGGRGPPGTLGPPLRLHAANLYIRTDTDSYLIVHSDPTGTVDKNKQISNSDAVAASSRAQPHCTLTSADRRQARK</sequence>
<feature type="region of interest" description="Disordered" evidence="1">
    <location>
        <begin position="1"/>
        <end position="23"/>
    </location>
</feature>
<dbReference type="AlphaFoldDB" id="A0A8K0AGY9"/>
<feature type="compositionally biased region" description="Polar residues" evidence="1">
    <location>
        <begin position="57"/>
        <end position="78"/>
    </location>
</feature>
<protein>
    <submittedName>
        <fullName evidence="2">Hypp5355 protein</fullName>
    </submittedName>
</protein>
<dbReference type="Proteomes" id="UP000838412">
    <property type="component" value="Chromosome 9"/>
</dbReference>
<gene>
    <name evidence="2" type="primary">Hypp5355</name>
    <name evidence="2" type="ORF">BLAG_LOCUS25600</name>
</gene>
<proteinExistence type="predicted"/>
<accession>A0A8K0AGY9</accession>
<organism evidence="2 3">
    <name type="scientific">Branchiostoma lanceolatum</name>
    <name type="common">Common lancelet</name>
    <name type="synonym">Amphioxus lanceolatum</name>
    <dbReference type="NCBI Taxonomy" id="7740"/>
    <lineage>
        <taxon>Eukaryota</taxon>
        <taxon>Metazoa</taxon>
        <taxon>Chordata</taxon>
        <taxon>Cephalochordata</taxon>
        <taxon>Leptocardii</taxon>
        <taxon>Amphioxiformes</taxon>
        <taxon>Branchiostomatidae</taxon>
        <taxon>Branchiostoma</taxon>
    </lineage>
</organism>
<name>A0A8K0AGY9_BRALA</name>
<evidence type="ECO:0000256" key="1">
    <source>
        <dbReference type="SAM" id="MobiDB-lite"/>
    </source>
</evidence>
<keyword evidence="3" id="KW-1185">Reference proteome</keyword>
<feature type="region of interest" description="Disordered" evidence="1">
    <location>
        <begin position="53"/>
        <end position="86"/>
    </location>
</feature>
<reference evidence="2" key="1">
    <citation type="submission" date="2022-01" db="EMBL/GenBank/DDBJ databases">
        <authorList>
            <person name="Braso-Vives M."/>
        </authorList>
    </citation>
    <scope>NUCLEOTIDE SEQUENCE</scope>
</reference>
<evidence type="ECO:0000313" key="3">
    <source>
        <dbReference type="Proteomes" id="UP000838412"/>
    </source>
</evidence>
<dbReference type="EMBL" id="OV696694">
    <property type="protein sequence ID" value="CAH1274658.1"/>
    <property type="molecule type" value="Genomic_DNA"/>
</dbReference>
<evidence type="ECO:0000313" key="2">
    <source>
        <dbReference type="EMBL" id="CAH1274658.1"/>
    </source>
</evidence>